<accession>A0A4P7GN41</accession>
<proteinExistence type="predicted"/>
<reference evidence="1 2" key="1">
    <citation type="submission" date="2019-03" db="EMBL/GenBank/DDBJ databases">
        <title>Three New Species of Nocardioides, Nocardioides euryhalodurans sp. nov., Nocardioides seonyuensis sp. nov. and Nocardioides eburneoflavus sp. nov., Iolated from Soil.</title>
        <authorList>
            <person name="Roh S.G."/>
            <person name="Lee C."/>
            <person name="Kim M.-K."/>
            <person name="Kim S.B."/>
        </authorList>
    </citation>
    <scope>NUCLEOTIDE SEQUENCE [LARGE SCALE GENOMIC DNA]</scope>
    <source>
        <strain evidence="1 2">MMS17-SY117</strain>
    </source>
</reference>
<name>A0A4P7GN41_9ACTN</name>
<protein>
    <recommendedName>
        <fullName evidence="3">DUF559 domain-containing protein</fullName>
    </recommendedName>
</protein>
<gene>
    <name evidence="1" type="ORF">EXE57_15875</name>
</gene>
<dbReference type="KEGG" id="noy:EXE57_15875"/>
<dbReference type="EMBL" id="CP038267">
    <property type="protein sequence ID" value="QBR93586.1"/>
    <property type="molecule type" value="Genomic_DNA"/>
</dbReference>
<evidence type="ECO:0000313" key="1">
    <source>
        <dbReference type="EMBL" id="QBR93586.1"/>
    </source>
</evidence>
<evidence type="ECO:0000313" key="2">
    <source>
        <dbReference type="Proteomes" id="UP000294894"/>
    </source>
</evidence>
<keyword evidence="2" id="KW-1185">Reference proteome</keyword>
<evidence type="ECO:0008006" key="3">
    <source>
        <dbReference type="Google" id="ProtNLM"/>
    </source>
</evidence>
<dbReference type="OrthoDB" id="3209715at2"/>
<sequence length="305" mass="34423">MSDLTRLIDHQDGMVARRQLTDHGVHWDDVRSHARAGRCVVRTPRVVSAFTGELTTEQRRWLAVLHAGPRSLLGGLTAAEHHGLKRWQREAITVVVDDELAFEPVDGVHFFRSRRSFELLRDPGSALPRCRLEPAVLLWAGYDAPHRAAHAILASAVQQRLTTPGELLRWIDRLRPLRRAPAFRASLRDVAGGSQSGAELDVMRMCRRFGLEPPDRQRPRTDRAGRRRWTDCEWDLLDGAVLVLEVDGSFHMEVEHWGEDKKRARRLTAHDRTVIGCTAYEVRHEPAEVAGDLIALGVPRAVPCA</sequence>
<dbReference type="AlphaFoldDB" id="A0A4P7GN41"/>
<dbReference type="Proteomes" id="UP000294894">
    <property type="component" value="Chromosome"/>
</dbReference>
<dbReference type="RefSeq" id="WP_135079160.1">
    <property type="nucleotide sequence ID" value="NZ_CP038267.1"/>
</dbReference>
<organism evidence="1 2">
    <name type="scientific">Nocardioides euryhalodurans</name>
    <dbReference type="NCBI Taxonomy" id="2518370"/>
    <lineage>
        <taxon>Bacteria</taxon>
        <taxon>Bacillati</taxon>
        <taxon>Actinomycetota</taxon>
        <taxon>Actinomycetes</taxon>
        <taxon>Propionibacteriales</taxon>
        <taxon>Nocardioidaceae</taxon>
        <taxon>Nocardioides</taxon>
    </lineage>
</organism>